<dbReference type="EMBL" id="EU573358">
    <property type="protein sequence ID" value="ACB99610.1"/>
    <property type="molecule type" value="Genomic_DNA"/>
</dbReference>
<dbReference type="AlphaFoldDB" id="B2LS64"/>
<organism evidence="1">
    <name type="scientific">Vibrio tapetis</name>
    <dbReference type="NCBI Taxonomy" id="52443"/>
    <lineage>
        <taxon>Bacteria</taxon>
        <taxon>Pseudomonadati</taxon>
        <taxon>Pseudomonadota</taxon>
        <taxon>Gammaproteobacteria</taxon>
        <taxon>Vibrionales</taxon>
        <taxon>Vibrionaceae</taxon>
        <taxon>Vibrio</taxon>
    </lineage>
</organism>
<geneLocation type="plasmid" evidence="1">
    <name>pVT1</name>
</geneLocation>
<protein>
    <submittedName>
        <fullName evidence="1">Conserved protein</fullName>
    </submittedName>
</protein>
<proteinExistence type="predicted"/>
<gene>
    <name evidence="1" type="ORF">pVT1_18</name>
</gene>
<evidence type="ECO:0000313" key="1">
    <source>
        <dbReference type="EMBL" id="ACB99610.1"/>
    </source>
</evidence>
<reference evidence="1" key="1">
    <citation type="journal article" date="2011" name="PLoS ONE">
        <title>Evidence for the role of horizontal transfer in generating pVT1, a large mosaic conjugative plasmid from the clam pathogen, Vibrio tapetis.</title>
        <authorList>
            <person name="Erauso G."/>
            <person name="Lakhal F."/>
            <person name="Bidault-Toffin A."/>
            <person name="Le Chevalier P."/>
            <person name="Bouloc P."/>
            <person name="Paillard C."/>
            <person name="Jacq A."/>
        </authorList>
    </citation>
    <scope>NUCLEOTIDE SEQUENCE</scope>
    <source>
        <strain evidence="1">CECT4600</strain>
        <plasmid evidence="1">pVT1</plasmid>
    </source>
</reference>
<keyword evidence="1" id="KW-0614">Plasmid</keyword>
<name>B2LS64_9VIBR</name>
<sequence>MANLTLYSLHPEPNEAVCIGCGCSDTNACIENYPACFWLKVDRQNEQGICSSCPECLAQWNNGLVKTFKQVVFTPPKKDKRGNTT</sequence>
<accession>B2LS64</accession>